<dbReference type="EMBL" id="VTWU01000006">
    <property type="protein sequence ID" value="KAA9327670.1"/>
    <property type="molecule type" value="Genomic_DNA"/>
</dbReference>
<name>A0AA88FI40_9BACT</name>
<sequence length="116" mass="13310">MKKRRVEFGFPKPIGKAPHDRKNKTFFRFLKSGKRPRMGKKKPSEKRKAFKSIIDFGSVYETNSLPSSEQIIVPNLVIEAVGEKVHGCAVGRLHRNIMRNYGSENKMAKNIFNYGL</sequence>
<organism evidence="2 3">
    <name type="scientific">Hymenobacter busanensis</name>
    <dbReference type="NCBI Taxonomy" id="2607656"/>
    <lineage>
        <taxon>Bacteria</taxon>
        <taxon>Pseudomonadati</taxon>
        <taxon>Bacteroidota</taxon>
        <taxon>Cytophagia</taxon>
        <taxon>Cytophagales</taxon>
        <taxon>Hymenobacteraceae</taxon>
        <taxon>Hymenobacter</taxon>
    </lineage>
</organism>
<feature type="region of interest" description="Disordered" evidence="1">
    <location>
        <begin position="1"/>
        <end position="20"/>
    </location>
</feature>
<accession>A0AA88FI40</accession>
<comment type="caution">
    <text evidence="2">The sequence shown here is derived from an EMBL/GenBank/DDBJ whole genome shotgun (WGS) entry which is preliminary data.</text>
</comment>
<evidence type="ECO:0000313" key="3">
    <source>
        <dbReference type="Proteomes" id="UP000326380"/>
    </source>
</evidence>
<evidence type="ECO:0000256" key="1">
    <source>
        <dbReference type="SAM" id="MobiDB-lite"/>
    </source>
</evidence>
<evidence type="ECO:0000313" key="2">
    <source>
        <dbReference type="EMBL" id="KAA9327670.1"/>
    </source>
</evidence>
<dbReference type="Proteomes" id="UP000326380">
    <property type="component" value="Unassembled WGS sequence"/>
</dbReference>
<reference evidence="2 3" key="1">
    <citation type="submission" date="2019-09" db="EMBL/GenBank/DDBJ databases">
        <title>Genome sequence of Hymenobacter sp. M3.</title>
        <authorList>
            <person name="Srinivasan S."/>
        </authorList>
    </citation>
    <scope>NUCLEOTIDE SEQUENCE [LARGE SCALE GENOMIC DNA]</scope>
    <source>
        <strain evidence="2 3">M3</strain>
    </source>
</reference>
<proteinExistence type="predicted"/>
<dbReference type="AlphaFoldDB" id="A0AA88FI40"/>
<keyword evidence="3" id="KW-1185">Reference proteome</keyword>
<protein>
    <submittedName>
        <fullName evidence="2">Uncharacterized protein</fullName>
    </submittedName>
</protein>
<gene>
    <name evidence="2" type="ORF">F0P96_16975</name>
</gene>